<name>A0ABV1L693_9GAMM</name>
<protein>
    <submittedName>
        <fullName evidence="1">Uncharacterized protein</fullName>
    </submittedName>
</protein>
<evidence type="ECO:0000313" key="1">
    <source>
        <dbReference type="EMBL" id="MEQ5346872.1"/>
    </source>
</evidence>
<organism evidence="1 2">
    <name type="scientific">Proteus genomosp. 6</name>
    <dbReference type="NCBI Taxonomy" id="1311820"/>
    <lineage>
        <taxon>Bacteria</taxon>
        <taxon>Pseudomonadati</taxon>
        <taxon>Pseudomonadota</taxon>
        <taxon>Gammaproteobacteria</taxon>
        <taxon>Enterobacterales</taxon>
        <taxon>Morganellaceae</taxon>
        <taxon>Proteus</taxon>
    </lineage>
</organism>
<comment type="caution">
    <text evidence="1">The sequence shown here is derived from an EMBL/GenBank/DDBJ whole genome shotgun (WGS) entry which is preliminary data.</text>
</comment>
<keyword evidence="2" id="KW-1185">Reference proteome</keyword>
<gene>
    <name evidence="1" type="ORF">ABN253_01620</name>
</gene>
<dbReference type="RefSeq" id="WP_109374046.1">
    <property type="nucleotide sequence ID" value="NZ_JBEEWF010000001.1"/>
</dbReference>
<accession>A0ABV1L693</accession>
<reference evidence="1 2" key="1">
    <citation type="submission" date="2024-04" db="EMBL/GenBank/DDBJ databases">
        <title>Role of Flies in the Dissemination of Carbapenem-Resistant Enterobacteriaceae (CRE): An Epidemiological and Genomic Study in China.</title>
        <authorList>
            <person name="Kaichao C."/>
            <person name="Zhang R."/>
            <person name="Chen S."/>
        </authorList>
    </citation>
    <scope>NUCLEOTIDE SEQUENCE [LARGE SCALE GENOMIC DNA]</scope>
    <source>
        <strain evidence="2">fly-1011</strain>
    </source>
</reference>
<evidence type="ECO:0000313" key="2">
    <source>
        <dbReference type="Proteomes" id="UP001436462"/>
    </source>
</evidence>
<dbReference type="EMBL" id="JBEEWF010000001">
    <property type="protein sequence ID" value="MEQ5346872.1"/>
    <property type="molecule type" value="Genomic_DNA"/>
</dbReference>
<dbReference type="Proteomes" id="UP001436462">
    <property type="component" value="Unassembled WGS sequence"/>
</dbReference>
<proteinExistence type="predicted"/>
<sequence length="88" mass="9851">MDGDFNAIMAADNLDVPTLFKALGLYPAINQQDHDQVYLRNYGQRSLMRGGAWYSQQLAGMRTLCLSHHARHRSTSVGGRLAWIDISS</sequence>